<evidence type="ECO:0000313" key="2">
    <source>
        <dbReference type="EMBL" id="ETW01139.1"/>
    </source>
</evidence>
<gene>
    <name evidence="2" type="ORF">H310_06746</name>
</gene>
<sequence length="426" mass="48884">MLGRFGHHWRVPYVLTSCCRFFATTQSFEDILAVAKVVHAKSKNRFTSLPSRFVVPDNDDFPAHLRGKSLAVSELRRQYKNRNVPQALVRQFNALSFVWNVNAHKSALRLQALTTYKNLHGHLNVPRNFTVPRDDKQWPTDTWGLSLGAAVHNMRTGHLLLHPGHEAAFLALGFTWDVKNTQWESNLEALKHFIRLHEHSHVPYRFVVPDDDPEWPIHMHGLPLGRVMASWRHIGADDMPPDRRAALDALDFVWNAWDHQWARNLDALTAYVKQHGDALVPKRFVIPDQDPSYPEHTWGLALGSVVHSTRNRMDDLPRSHHDALDHVGMIWDPLDHQWNQVVVALRTHEKLFGHLRIATKFKVPLNDPKWPTETWGLHLGSLATQIRHRADAMAMSQADVLAMIVRQDEQDELEDAMTEPTAVPLP</sequence>
<dbReference type="GeneID" id="20083796"/>
<dbReference type="Pfam" id="PF03457">
    <property type="entry name" value="HA"/>
    <property type="match status" value="3"/>
</dbReference>
<dbReference type="VEuPathDB" id="FungiDB:H310_06746"/>
<accession>A0A024U4F9</accession>
<dbReference type="PANTHER" id="PTHR37066:SF1">
    <property type="entry name" value="LNS2_PITP DOMAIN-CONTAINING PROTEIN"/>
    <property type="match status" value="1"/>
</dbReference>
<dbReference type="EMBL" id="KI913963">
    <property type="protein sequence ID" value="ETW01139.1"/>
    <property type="molecule type" value="Genomic_DNA"/>
</dbReference>
<dbReference type="eggNOG" id="ENOG502S0TY">
    <property type="taxonomic scope" value="Eukaryota"/>
</dbReference>
<dbReference type="InterPro" id="IPR005114">
    <property type="entry name" value="Helicase_assoc"/>
</dbReference>
<feature type="domain" description="Helicase-associated" evidence="1">
    <location>
        <begin position="257"/>
        <end position="329"/>
    </location>
</feature>
<organism evidence="2">
    <name type="scientific">Aphanomyces invadans</name>
    <dbReference type="NCBI Taxonomy" id="157072"/>
    <lineage>
        <taxon>Eukaryota</taxon>
        <taxon>Sar</taxon>
        <taxon>Stramenopiles</taxon>
        <taxon>Oomycota</taxon>
        <taxon>Saprolegniomycetes</taxon>
        <taxon>Saprolegniales</taxon>
        <taxon>Verrucalvaceae</taxon>
        <taxon>Aphanomyces</taxon>
    </lineage>
</organism>
<feature type="domain" description="Helicase-associated" evidence="1">
    <location>
        <begin position="181"/>
        <end position="252"/>
    </location>
</feature>
<dbReference type="PANTHER" id="PTHR37066">
    <property type="entry name" value="HELICASE-ASSOCIATED"/>
    <property type="match status" value="1"/>
</dbReference>
<name>A0A024U4F9_9STRA</name>
<protein>
    <recommendedName>
        <fullName evidence="1">Helicase-associated domain-containing protein</fullName>
    </recommendedName>
</protein>
<proteinExistence type="predicted"/>
<reference evidence="2" key="1">
    <citation type="submission" date="2013-12" db="EMBL/GenBank/DDBJ databases">
        <title>The Genome Sequence of Aphanomyces invadans NJM9701.</title>
        <authorList>
            <consortium name="The Broad Institute Genomics Platform"/>
            <person name="Russ C."/>
            <person name="Tyler B."/>
            <person name="van West P."/>
            <person name="Dieguez-Uribeondo J."/>
            <person name="Young S.K."/>
            <person name="Zeng Q."/>
            <person name="Gargeya S."/>
            <person name="Fitzgerald M."/>
            <person name="Abouelleil A."/>
            <person name="Alvarado L."/>
            <person name="Chapman S.B."/>
            <person name="Gainer-Dewar J."/>
            <person name="Goldberg J."/>
            <person name="Griggs A."/>
            <person name="Gujja S."/>
            <person name="Hansen M."/>
            <person name="Howarth C."/>
            <person name="Imamovic A."/>
            <person name="Ireland A."/>
            <person name="Larimer J."/>
            <person name="McCowan C."/>
            <person name="Murphy C."/>
            <person name="Pearson M."/>
            <person name="Poon T.W."/>
            <person name="Priest M."/>
            <person name="Roberts A."/>
            <person name="Saif S."/>
            <person name="Shea T."/>
            <person name="Sykes S."/>
            <person name="Wortman J."/>
            <person name="Nusbaum C."/>
            <person name="Birren B."/>
        </authorList>
    </citation>
    <scope>NUCLEOTIDE SEQUENCE [LARGE SCALE GENOMIC DNA]</scope>
    <source>
        <strain evidence="2">NJM9701</strain>
    </source>
</reference>
<dbReference type="AlphaFoldDB" id="A0A024U4F9"/>
<feature type="domain" description="Helicase-associated" evidence="1">
    <location>
        <begin position="109"/>
        <end position="174"/>
    </location>
</feature>
<dbReference type="RefSeq" id="XP_008870137.1">
    <property type="nucleotide sequence ID" value="XM_008871915.1"/>
</dbReference>
<dbReference type="STRING" id="157072.A0A024U4F9"/>
<evidence type="ECO:0000259" key="1">
    <source>
        <dbReference type="Pfam" id="PF03457"/>
    </source>
</evidence>
<dbReference type="OrthoDB" id="70932at2759"/>